<dbReference type="PROSITE" id="PS00012">
    <property type="entry name" value="PHOSPHOPANTETHEINE"/>
    <property type="match status" value="1"/>
</dbReference>
<evidence type="ECO:0000256" key="2">
    <source>
        <dbReference type="ARBA" id="ARBA00022553"/>
    </source>
</evidence>
<dbReference type="GO" id="GO:0006633">
    <property type="term" value="P:fatty acid biosynthetic process"/>
    <property type="evidence" value="ECO:0007669"/>
    <property type="project" value="InterPro"/>
</dbReference>
<dbReference type="PROSITE" id="PS50075">
    <property type="entry name" value="CARRIER"/>
    <property type="match status" value="1"/>
</dbReference>
<dbReference type="InterPro" id="IPR016036">
    <property type="entry name" value="Malonyl_transacylase_ACP-bd"/>
</dbReference>
<dbReference type="GO" id="GO:0044550">
    <property type="term" value="P:secondary metabolite biosynthetic process"/>
    <property type="evidence" value="ECO:0007669"/>
    <property type="project" value="UniProtKB-ARBA"/>
</dbReference>
<dbReference type="PANTHER" id="PTHR43775:SF51">
    <property type="entry name" value="INACTIVE PHENOLPHTHIOCEROL SYNTHESIS POLYKETIDE SYNTHASE TYPE I PKS1-RELATED"/>
    <property type="match status" value="1"/>
</dbReference>
<dbReference type="Gene3D" id="3.30.70.3290">
    <property type="match status" value="1"/>
</dbReference>
<sequence>MADMEHINPELDIAVIGMSGKFPGADNLEQFWKNLASGTESIVTLSDEELREAGVPPEELQDAHYVRRRGILREPTAFDAYFFDYTPHEAEIIDPQHRLFMEVAWEALENAGYNAESTEGLIGLFGGVSMNTYLYRYLAARRQGLSSAEGYQLAIGNDKDFLTTRVSYKFNLRGPSLDVQTACSTSLVSIVLACQNLMNFSCDMALAGGSSVTIPQEQGYKYQEGMILSPDGHCRPFDAKARGTVSGNGVGVVLLKRLEDALNDGDTIHALIKGAAYNNDGGQRVGYTAPSVEGQADVIATAQALAGISPGDIGYIECHGTGTELGDPIEIAALKQIFTQDEWQAGSCAIGSVKSNIGHLDAAAGIAGFIKTVLALQHRQIPPTVHYQTPNPQIDFSQTPFYVNNRLEEWPAREGLPRRAAISSFGIGGTNAHVILQEAPPVHSGEGRGPWLFPLSAKTPGALEAMTRRLADHIEAHPEQKAADIAHTLILGRKAFSQRRFVLARSRQEAMELLRGSDPKRLLGMGHKKEPHPPKIAFLFSGQGSQYPHMGKDLYERYPIFRQAVDECAALLQAHINLDIRELLYPGEDNRETASAQLEQTRYTQPALFVTEYALSRLWEAFGVRPSAMAGHSIGEYVAAHLAGVFSLEDALKLVALRGQLMQSLPAGAMLSVPLDEHAVAAYLSDEVVIGAVNSKGSTVLSGPEEAIAAVAESLKARGIDSRPLHTSHAFHSPMMEPILKQFEEICARIPMQKPQISYLSNVSGGWISDEEATSPAYYARHLRSTVRFNDNLSALYQDFDGILLEVGPGKSLGSLAMRHQAKELNRVVLTSLPHPQDDTDALTFFMTTLGRFWLAGLSLNTEMLFGEEKRRRIPLPTYPFEKKPYLLAIPKGGGQLISSSDNPRHWFYAPLWKRSFDKPVGEGSAAFVNPAELPGDIRDVFEKQSPSLITFSGKEAEEALIFFIGAEEGFGRNYKRLSSMLSDLSFDTPRHLFVISTGAFKVLPDENGRPETAALIALLRSLVVEQSAFSFSWLDQDGKSPEQIPALMDREIFYNRVAALRGGKLYQQEFEPLKVPVDDAFWKSFSQPEVLITGGTGNLAASYVDYISQKCSARFYLISRSGFPDAALWETPGALSAEQQRKADIFARAEKRGCRISFLQADVSREGDLEKVWPGEKAPDILIHAAGLVGEGIITPVGSAADSSDTAVFKAKVNGSENVLRFARNHNVPWVFLQSSLSALLGGYGFGAYGAANAYMDALALAHERPGLISVNWDGWQFDPTGPGHGLKAGQAPALFDILFSLTHINQTVVSVENLEERFETWHYKRGETVGAPDEERTLYDRPNLPTPYVAPQSDLEKEIAAVWQQLLGIGQVGIHDDFFDLGGNSLMGTQLISRMRERFKVDVPVKSLFENPTIAGVAERIEQARATTEQQEDMLSDMLSRVENMSDEEIQAMLKRKDS</sequence>
<dbReference type="CDD" id="cd00833">
    <property type="entry name" value="PKS"/>
    <property type="match status" value="1"/>
</dbReference>
<dbReference type="Pfam" id="PF00109">
    <property type="entry name" value="ketoacyl-synt"/>
    <property type="match status" value="1"/>
</dbReference>
<evidence type="ECO:0000256" key="5">
    <source>
        <dbReference type="ARBA" id="ARBA00023098"/>
    </source>
</evidence>
<dbReference type="InterPro" id="IPR036291">
    <property type="entry name" value="NAD(P)-bd_dom_sf"/>
</dbReference>
<dbReference type="InterPro" id="IPR001227">
    <property type="entry name" value="Ac_transferase_dom_sf"/>
</dbReference>
<comment type="caution">
    <text evidence="9">The sequence shown here is derived from an EMBL/GenBank/DDBJ whole genome shotgun (WGS) entry which is preliminary data.</text>
</comment>
<dbReference type="SMART" id="SM00827">
    <property type="entry name" value="PKS_AT"/>
    <property type="match status" value="1"/>
</dbReference>
<dbReference type="InterPro" id="IPR014043">
    <property type="entry name" value="Acyl_transferase_dom"/>
</dbReference>
<dbReference type="GO" id="GO:0031177">
    <property type="term" value="F:phosphopantetheine binding"/>
    <property type="evidence" value="ECO:0007669"/>
    <property type="project" value="InterPro"/>
</dbReference>
<dbReference type="InterPro" id="IPR016039">
    <property type="entry name" value="Thiolase-like"/>
</dbReference>
<protein>
    <submittedName>
        <fullName evidence="9">Acyltransferase domain-containing protein</fullName>
    </submittedName>
</protein>
<evidence type="ECO:0000259" key="7">
    <source>
        <dbReference type="PROSITE" id="PS50075"/>
    </source>
</evidence>
<dbReference type="EMBL" id="DRLI01000300">
    <property type="protein sequence ID" value="HHM02907.1"/>
    <property type="molecule type" value="Genomic_DNA"/>
</dbReference>
<dbReference type="SUPFAM" id="SSF53901">
    <property type="entry name" value="Thiolase-like"/>
    <property type="match status" value="1"/>
</dbReference>
<dbReference type="Proteomes" id="UP000885771">
    <property type="component" value="Unassembled WGS sequence"/>
</dbReference>
<dbReference type="SMART" id="SM00825">
    <property type="entry name" value="PKS_KS"/>
    <property type="match status" value="1"/>
</dbReference>
<dbReference type="SUPFAM" id="SSF47336">
    <property type="entry name" value="ACP-like"/>
    <property type="match status" value="1"/>
</dbReference>
<dbReference type="InterPro" id="IPR029058">
    <property type="entry name" value="AB_hydrolase_fold"/>
</dbReference>
<dbReference type="Gene3D" id="3.30.70.250">
    <property type="entry name" value="Malonyl-CoA ACP transacylase, ACP-binding"/>
    <property type="match status" value="1"/>
</dbReference>
<name>A0A7V5RQM4_CALAY</name>
<dbReference type="GO" id="GO:0004315">
    <property type="term" value="F:3-oxoacyl-[acyl-carrier-protein] synthase activity"/>
    <property type="evidence" value="ECO:0007669"/>
    <property type="project" value="InterPro"/>
</dbReference>
<dbReference type="InterPro" id="IPR050091">
    <property type="entry name" value="PKS_NRPS_Biosynth_Enz"/>
</dbReference>
<evidence type="ECO:0000259" key="8">
    <source>
        <dbReference type="PROSITE" id="PS52004"/>
    </source>
</evidence>
<dbReference type="SUPFAM" id="SSF52151">
    <property type="entry name" value="FabD/lysophospholipase-like"/>
    <property type="match status" value="1"/>
</dbReference>
<gene>
    <name evidence="9" type="ORF">ENJ15_07810</name>
</gene>
<dbReference type="InterPro" id="IPR016035">
    <property type="entry name" value="Acyl_Trfase/lysoPLipase"/>
</dbReference>
<keyword evidence="5" id="KW-0443">Lipid metabolism</keyword>
<feature type="domain" description="Carrier" evidence="7">
    <location>
        <begin position="1352"/>
        <end position="1427"/>
    </location>
</feature>
<organism evidence="9">
    <name type="scientific">Caldithrix abyssi</name>
    <dbReference type="NCBI Taxonomy" id="187145"/>
    <lineage>
        <taxon>Bacteria</taxon>
        <taxon>Pseudomonadati</taxon>
        <taxon>Calditrichota</taxon>
        <taxon>Calditrichia</taxon>
        <taxon>Calditrichales</taxon>
        <taxon>Calditrichaceae</taxon>
        <taxon>Caldithrix</taxon>
    </lineage>
</organism>
<dbReference type="PROSITE" id="PS52004">
    <property type="entry name" value="KS3_2"/>
    <property type="match status" value="1"/>
</dbReference>
<dbReference type="Pfam" id="PF00698">
    <property type="entry name" value="Acyl_transf_1"/>
    <property type="match status" value="1"/>
</dbReference>
<evidence type="ECO:0000256" key="4">
    <source>
        <dbReference type="ARBA" id="ARBA00022832"/>
    </source>
</evidence>
<dbReference type="Gene3D" id="3.40.366.10">
    <property type="entry name" value="Malonyl-Coenzyme A Acyl Carrier Protein, domain 2"/>
    <property type="match status" value="1"/>
</dbReference>
<dbReference type="FunFam" id="3.40.47.10:FF:000042">
    <property type="entry name" value="Polyketide synthase Pks13"/>
    <property type="match status" value="1"/>
</dbReference>
<dbReference type="Gene3D" id="3.40.47.10">
    <property type="match status" value="1"/>
</dbReference>
<dbReference type="Gene3D" id="3.40.50.1820">
    <property type="entry name" value="alpha/beta hydrolase"/>
    <property type="match status" value="1"/>
</dbReference>
<evidence type="ECO:0000256" key="1">
    <source>
        <dbReference type="ARBA" id="ARBA00022450"/>
    </source>
</evidence>
<dbReference type="InterPro" id="IPR036736">
    <property type="entry name" value="ACP-like_sf"/>
</dbReference>
<dbReference type="InterPro" id="IPR057326">
    <property type="entry name" value="KR_dom"/>
</dbReference>
<dbReference type="Pfam" id="PF08659">
    <property type="entry name" value="KR"/>
    <property type="match status" value="1"/>
</dbReference>
<dbReference type="PROSITE" id="PS00606">
    <property type="entry name" value="KS3_1"/>
    <property type="match status" value="1"/>
</dbReference>
<dbReference type="InterPro" id="IPR020841">
    <property type="entry name" value="PKS_Beta-ketoAc_synthase_dom"/>
</dbReference>
<dbReference type="SMART" id="SM00822">
    <property type="entry name" value="PKS_KR"/>
    <property type="match status" value="1"/>
</dbReference>
<dbReference type="InterPro" id="IPR014030">
    <property type="entry name" value="Ketoacyl_synth_N"/>
</dbReference>
<dbReference type="SUPFAM" id="SSF51735">
    <property type="entry name" value="NAD(P)-binding Rossmann-fold domains"/>
    <property type="match status" value="1"/>
</dbReference>
<dbReference type="FunFam" id="1.10.1200.10:FF:000016">
    <property type="entry name" value="Non-ribosomal peptide synthase"/>
    <property type="match status" value="1"/>
</dbReference>
<keyword evidence="9" id="KW-0012">Acyltransferase</keyword>
<keyword evidence="2" id="KW-0597">Phosphoprotein</keyword>
<keyword evidence="6" id="KW-0511">Multifunctional enzyme</keyword>
<dbReference type="InterPro" id="IPR013968">
    <property type="entry name" value="PKS_KR"/>
</dbReference>
<dbReference type="Pfam" id="PF02801">
    <property type="entry name" value="Ketoacyl-synt_C"/>
    <property type="match status" value="1"/>
</dbReference>
<dbReference type="SMART" id="SM00823">
    <property type="entry name" value="PKS_PP"/>
    <property type="match status" value="1"/>
</dbReference>
<keyword evidence="4" id="KW-0276">Fatty acid metabolism</keyword>
<accession>A0A7V5RQM4</accession>
<dbReference type="InterPro" id="IPR018201">
    <property type="entry name" value="Ketoacyl_synth_AS"/>
</dbReference>
<dbReference type="InterPro" id="IPR014031">
    <property type="entry name" value="Ketoacyl_synth_C"/>
</dbReference>
<dbReference type="InterPro" id="IPR009081">
    <property type="entry name" value="PP-bd_ACP"/>
</dbReference>
<dbReference type="InterPro" id="IPR006162">
    <property type="entry name" value="Ppantetheine_attach_site"/>
</dbReference>
<keyword evidence="3" id="KW-0808">Transferase</keyword>
<reference evidence="9" key="1">
    <citation type="journal article" date="2020" name="mSystems">
        <title>Genome- and Community-Level Interaction Insights into Carbon Utilization and Element Cycling Functions of Hydrothermarchaeota in Hydrothermal Sediment.</title>
        <authorList>
            <person name="Zhou Z."/>
            <person name="Liu Y."/>
            <person name="Xu W."/>
            <person name="Pan J."/>
            <person name="Luo Z.H."/>
            <person name="Li M."/>
        </authorList>
    </citation>
    <scope>NUCLEOTIDE SEQUENCE [LARGE SCALE GENOMIC DNA]</scope>
    <source>
        <strain evidence="9">HyVt-460</strain>
    </source>
</reference>
<dbReference type="Gene3D" id="3.40.50.720">
    <property type="entry name" value="NAD(P)-binding Rossmann-like Domain"/>
    <property type="match status" value="1"/>
</dbReference>
<proteinExistence type="predicted"/>
<keyword evidence="1" id="KW-0596">Phosphopantetheine</keyword>
<dbReference type="GO" id="GO:0004312">
    <property type="term" value="F:fatty acid synthase activity"/>
    <property type="evidence" value="ECO:0007669"/>
    <property type="project" value="TreeGrafter"/>
</dbReference>
<dbReference type="PANTHER" id="PTHR43775">
    <property type="entry name" value="FATTY ACID SYNTHASE"/>
    <property type="match status" value="1"/>
</dbReference>
<feature type="domain" description="Ketosynthase family 3 (KS3)" evidence="8">
    <location>
        <begin position="10"/>
        <end position="438"/>
    </location>
</feature>
<dbReference type="InterPro" id="IPR020806">
    <property type="entry name" value="PKS_PP-bd"/>
</dbReference>
<dbReference type="Pfam" id="PF22621">
    <property type="entry name" value="CurL-like_PKS_C"/>
    <property type="match status" value="1"/>
</dbReference>
<dbReference type="Pfam" id="PF00550">
    <property type="entry name" value="PP-binding"/>
    <property type="match status" value="1"/>
</dbReference>
<evidence type="ECO:0000313" key="9">
    <source>
        <dbReference type="EMBL" id="HHM02907.1"/>
    </source>
</evidence>
<evidence type="ECO:0000256" key="6">
    <source>
        <dbReference type="ARBA" id="ARBA00023268"/>
    </source>
</evidence>
<dbReference type="SUPFAM" id="SSF55048">
    <property type="entry name" value="Probable ACP-binding domain of malonyl-CoA ACP transacylase"/>
    <property type="match status" value="1"/>
</dbReference>
<evidence type="ECO:0000256" key="3">
    <source>
        <dbReference type="ARBA" id="ARBA00022679"/>
    </source>
</evidence>